<dbReference type="SUPFAM" id="SSF81606">
    <property type="entry name" value="PP2C-like"/>
    <property type="match status" value="1"/>
</dbReference>
<reference evidence="1 2" key="1">
    <citation type="journal article" date="2016" name="Nat. Commun.">
        <title>Thousands of microbial genomes shed light on interconnected biogeochemical processes in an aquifer system.</title>
        <authorList>
            <person name="Anantharaman K."/>
            <person name="Brown C.T."/>
            <person name="Hug L.A."/>
            <person name="Sharon I."/>
            <person name="Castelle C.J."/>
            <person name="Probst A.J."/>
            <person name="Thomas B.C."/>
            <person name="Singh A."/>
            <person name="Wilkins M.J."/>
            <person name="Karaoz U."/>
            <person name="Brodie E.L."/>
            <person name="Williams K.H."/>
            <person name="Hubbard S.S."/>
            <person name="Banfield J.F."/>
        </authorList>
    </citation>
    <scope>NUCLEOTIDE SEQUENCE [LARGE SCALE GENOMIC DNA]</scope>
</reference>
<comment type="caution">
    <text evidence="1">The sequence shown here is derived from an EMBL/GenBank/DDBJ whole genome shotgun (WGS) entry which is preliminary data.</text>
</comment>
<gene>
    <name evidence="1" type="ORF">A3B92_01710</name>
</gene>
<dbReference type="Proteomes" id="UP000177960">
    <property type="component" value="Unassembled WGS sequence"/>
</dbReference>
<name>A0A1G1ZGA9_9BACT</name>
<sequence>MLYKKLELVSEIGTAEDQEDGLVISPPIFAVFDGVSTPYSKASPKKRYGEKQLSSGALLVKTASESLQHYSSDANADLKKLLMITNQSIAKLQLTEMRMSLKDSANLAGATFAAARLSGETVEIMQAGDSYAFWVNADGTTSLTKDQVLNHDQRGDNLFRQFQEKSLKENGGDLSAARAAAWDKYLPVLIKQRKKNINNPKSPGGFGLLNGQPDLEKSWFYTQLPKSSLKLLLLFTDGLIDRKKFESDESMKKYLLETYRNGGLQNILFAKRKWERENEKKTYITHTEATAIAIEFSNSKTAS</sequence>
<proteinExistence type="predicted"/>
<dbReference type="InterPro" id="IPR036457">
    <property type="entry name" value="PPM-type-like_dom_sf"/>
</dbReference>
<evidence type="ECO:0008006" key="3">
    <source>
        <dbReference type="Google" id="ProtNLM"/>
    </source>
</evidence>
<dbReference type="Gene3D" id="3.60.40.10">
    <property type="entry name" value="PPM-type phosphatase domain"/>
    <property type="match status" value="1"/>
</dbReference>
<organism evidence="1 2">
    <name type="scientific">Candidatus Harrisonbacteria bacterium RIFCSPHIGHO2_02_FULL_42_16</name>
    <dbReference type="NCBI Taxonomy" id="1798404"/>
    <lineage>
        <taxon>Bacteria</taxon>
        <taxon>Candidatus Harrisoniibacteriota</taxon>
    </lineage>
</organism>
<accession>A0A1G1ZGA9</accession>
<evidence type="ECO:0000313" key="2">
    <source>
        <dbReference type="Proteomes" id="UP000177960"/>
    </source>
</evidence>
<protein>
    <recommendedName>
        <fullName evidence="3">PPM-type phosphatase domain-containing protein</fullName>
    </recommendedName>
</protein>
<dbReference type="STRING" id="1798404.A3B92_01710"/>
<evidence type="ECO:0000313" key="1">
    <source>
        <dbReference type="EMBL" id="OGY63551.1"/>
    </source>
</evidence>
<dbReference type="EMBL" id="MHJG01000021">
    <property type="protein sequence ID" value="OGY63551.1"/>
    <property type="molecule type" value="Genomic_DNA"/>
</dbReference>
<dbReference type="AlphaFoldDB" id="A0A1G1ZGA9"/>